<gene>
    <name evidence="1" type="ORF">FW780_21100</name>
</gene>
<accession>A0A5B2TN19</accession>
<evidence type="ECO:0000313" key="1">
    <source>
        <dbReference type="EMBL" id="KAA2215624.1"/>
    </source>
</evidence>
<dbReference type="Proteomes" id="UP000323082">
    <property type="component" value="Unassembled WGS sequence"/>
</dbReference>
<organism evidence="1 2">
    <name type="scientific">Chryseobacterium sediminis</name>
    <dbReference type="NCBI Taxonomy" id="1679494"/>
    <lineage>
        <taxon>Bacteria</taxon>
        <taxon>Pseudomonadati</taxon>
        <taxon>Bacteroidota</taxon>
        <taxon>Flavobacteriia</taxon>
        <taxon>Flavobacteriales</taxon>
        <taxon>Weeksellaceae</taxon>
        <taxon>Chryseobacterium group</taxon>
        <taxon>Chryseobacterium</taxon>
    </lineage>
</organism>
<protein>
    <submittedName>
        <fullName evidence="1">Uncharacterized protein</fullName>
    </submittedName>
</protein>
<reference evidence="1 2" key="1">
    <citation type="journal article" date="2015" name="Int. J. Syst. Evol. Microbiol.">
        <title>Chryseobacterium sediminis sp. nov., isolated from a river sediment.</title>
        <authorList>
            <person name="Kampfer P."/>
            <person name="Busse H.J."/>
            <person name="McInroy J.A."/>
            <person name="Glaeser S.P."/>
        </authorList>
    </citation>
    <scope>NUCLEOTIDE SEQUENCE [LARGE SCALE GENOMIC DNA]</scope>
    <source>
        <strain evidence="1 2">IMT-174</strain>
    </source>
</reference>
<sequence length="111" mass="13499">MSDIDWNISFILNSGSIDIYNVWDDIFRIKTRYKEYIIDYEDTWFTDFVIKKFNEKVVTNVSTFEHYKNELIDDSRDLMIKDPLSILKYIYFTFIFNIPDIENKLRQVVMA</sequence>
<dbReference type="EMBL" id="VUNZ01000006">
    <property type="protein sequence ID" value="KAA2215624.1"/>
    <property type="molecule type" value="Genomic_DNA"/>
</dbReference>
<evidence type="ECO:0000313" key="2">
    <source>
        <dbReference type="Proteomes" id="UP000323082"/>
    </source>
</evidence>
<comment type="caution">
    <text evidence="1">The sequence shown here is derived from an EMBL/GenBank/DDBJ whole genome shotgun (WGS) entry which is preliminary data.</text>
</comment>
<name>A0A5B2TN19_9FLAO</name>
<dbReference type="AlphaFoldDB" id="A0A5B2TN19"/>
<proteinExistence type="predicted"/>
<dbReference type="RefSeq" id="WP_149835571.1">
    <property type="nucleotide sequence ID" value="NZ_VUNZ01000006.1"/>
</dbReference>